<dbReference type="InterPro" id="IPR011004">
    <property type="entry name" value="Trimer_LpxA-like_sf"/>
</dbReference>
<gene>
    <name evidence="1" type="ORF">DPM19_29680</name>
</gene>
<dbReference type="OrthoDB" id="9803036at2"/>
<dbReference type="InterPro" id="IPR047324">
    <property type="entry name" value="LbH_gamma_CA-like"/>
</dbReference>
<dbReference type="InterPro" id="IPR050484">
    <property type="entry name" value="Transf_Hexapept/Carb_Anhydrase"/>
</dbReference>
<protein>
    <submittedName>
        <fullName evidence="1">Gamma carbonic anhydrase family protein</fullName>
    </submittedName>
</protein>
<dbReference type="PANTHER" id="PTHR13061:SF29">
    <property type="entry name" value="GAMMA CARBONIC ANHYDRASE-LIKE 1, MITOCHONDRIAL-RELATED"/>
    <property type="match status" value="1"/>
</dbReference>
<organism evidence="1 2">
    <name type="scientific">Actinomadura craniellae</name>
    <dbReference type="NCBI Taxonomy" id="2231787"/>
    <lineage>
        <taxon>Bacteria</taxon>
        <taxon>Bacillati</taxon>
        <taxon>Actinomycetota</taxon>
        <taxon>Actinomycetes</taxon>
        <taxon>Streptosporangiales</taxon>
        <taxon>Thermomonosporaceae</taxon>
        <taxon>Actinomadura</taxon>
    </lineage>
</organism>
<proteinExistence type="predicted"/>
<reference evidence="1 2" key="1">
    <citation type="submission" date="2018-06" db="EMBL/GenBank/DDBJ databases">
        <title>Actinomadura craniellae sp. nov. isolated from marine sponge Craniella sp.</title>
        <authorList>
            <person name="Li L."/>
            <person name="Xu Q.H."/>
            <person name="Lin H.W."/>
            <person name="Lu Y.H."/>
        </authorList>
    </citation>
    <scope>NUCLEOTIDE SEQUENCE [LARGE SCALE GENOMIC DNA]</scope>
    <source>
        <strain evidence="1 2">LHW63021</strain>
    </source>
</reference>
<dbReference type="SUPFAM" id="SSF51161">
    <property type="entry name" value="Trimeric LpxA-like enzymes"/>
    <property type="match status" value="1"/>
</dbReference>
<dbReference type="EMBL" id="QLYX01000018">
    <property type="protein sequence ID" value="RAY11480.1"/>
    <property type="molecule type" value="Genomic_DNA"/>
</dbReference>
<dbReference type="CDD" id="cd04645">
    <property type="entry name" value="LbH_gamma_CA_like"/>
    <property type="match status" value="1"/>
</dbReference>
<evidence type="ECO:0000313" key="1">
    <source>
        <dbReference type="EMBL" id="RAY11480.1"/>
    </source>
</evidence>
<comment type="caution">
    <text evidence="1">The sequence shown here is derived from an EMBL/GenBank/DDBJ whole genome shotgun (WGS) entry which is preliminary data.</text>
</comment>
<keyword evidence="2" id="KW-1185">Reference proteome</keyword>
<dbReference type="PANTHER" id="PTHR13061">
    <property type="entry name" value="DYNACTIN SUBUNIT P25"/>
    <property type="match status" value="1"/>
</dbReference>
<name>A0A365GXC9_9ACTN</name>
<evidence type="ECO:0000313" key="2">
    <source>
        <dbReference type="Proteomes" id="UP000251891"/>
    </source>
</evidence>
<dbReference type="Gene3D" id="2.160.10.10">
    <property type="entry name" value="Hexapeptide repeat proteins"/>
    <property type="match status" value="1"/>
</dbReference>
<dbReference type="Proteomes" id="UP000251891">
    <property type="component" value="Unassembled WGS sequence"/>
</dbReference>
<accession>A0A365GXC9</accession>
<sequence length="179" mass="18805">MRMSYVGALGPDEPTIHPEAWVAPGAVVVGKVTLGRAASVWYGSVLRADDERIVVGEECNIQDLSCLHSDPGEPAILEDGVSLGHKAMVHGAHIEAGSLVGIGAIVLTGARVGSGTLIAAGALVGPGKQIPSGVLVAGVPGKIIRELTDEDRMIFEKTSEAYVQRAEWHRAARWLTRPD</sequence>
<dbReference type="AlphaFoldDB" id="A0A365GXC9"/>